<dbReference type="RefSeq" id="WP_307505421.1">
    <property type="nucleotide sequence ID" value="NZ_BAAACE010000021.1"/>
</dbReference>
<evidence type="ECO:0000256" key="3">
    <source>
        <dbReference type="ARBA" id="ARBA00023002"/>
    </source>
</evidence>
<dbReference type="Proteomes" id="UP001232584">
    <property type="component" value="Unassembled WGS sequence"/>
</dbReference>
<keyword evidence="3" id="KW-0560">Oxidoreductase</keyword>
<evidence type="ECO:0000313" key="5">
    <source>
        <dbReference type="EMBL" id="MDQ0556370.1"/>
    </source>
</evidence>
<feature type="domain" description="NADP-dependent oxidoreductase" evidence="4">
    <location>
        <begin position="20"/>
        <end position="260"/>
    </location>
</feature>
<dbReference type="EMBL" id="JAUSWG010000005">
    <property type="protein sequence ID" value="MDQ0556370.1"/>
    <property type="molecule type" value="Genomic_DNA"/>
</dbReference>
<comment type="similarity">
    <text evidence="1">Belongs to the aldo/keto reductase family.</text>
</comment>
<sequence>MRDIKDYVILNNGVKMPLLGFGTYNANDSEELMRAIKKSMKIGYRHIDTASFYENENIIGSVINESGISREEIFLVNKVWNSDQGYEKTLQAFQKSIKNLKTDYLDAYLIHWPQTLNKETWKALEKLSKEGYVRAIGVSNFTVNHLKRLIEDAEILPSINQIEFHPRLVQNELMEFCKEHKIQIESWSPLMRGRVFQIPLLQELSKKYGKTISQIVLRWDLQMGVVTIPKSTTISRIKENADIFKFEITEDDMDKIRKLNDGFRIGMNPDIVYENPKIIKI</sequence>
<dbReference type="InterPro" id="IPR018170">
    <property type="entry name" value="Aldo/ket_reductase_CS"/>
</dbReference>
<dbReference type="Gene3D" id="3.20.20.100">
    <property type="entry name" value="NADP-dependent oxidoreductase domain"/>
    <property type="match status" value="1"/>
</dbReference>
<comment type="caution">
    <text evidence="5">The sequence shown here is derived from an EMBL/GenBank/DDBJ whole genome shotgun (WGS) entry which is preliminary data.</text>
</comment>
<name>A0ABU0MZU1_9FIRM</name>
<keyword evidence="2" id="KW-0521">NADP</keyword>
<dbReference type="PROSITE" id="PS00063">
    <property type="entry name" value="ALDOKETO_REDUCTASE_3"/>
    <property type="match status" value="1"/>
</dbReference>
<evidence type="ECO:0000259" key="4">
    <source>
        <dbReference type="Pfam" id="PF00248"/>
    </source>
</evidence>
<keyword evidence="6" id="KW-1185">Reference proteome</keyword>
<reference evidence="5 6" key="1">
    <citation type="submission" date="2023-07" db="EMBL/GenBank/DDBJ databases">
        <title>Genomic Encyclopedia of Type Strains, Phase IV (KMG-IV): sequencing the most valuable type-strain genomes for metagenomic binning, comparative biology and taxonomic classification.</title>
        <authorList>
            <person name="Goeker M."/>
        </authorList>
    </citation>
    <scope>NUCLEOTIDE SEQUENCE [LARGE SCALE GENOMIC DNA]</scope>
    <source>
        <strain evidence="5 6">DSM 15049</strain>
    </source>
</reference>
<dbReference type="PANTHER" id="PTHR43827:SF3">
    <property type="entry name" value="NADP-DEPENDENT OXIDOREDUCTASE DOMAIN-CONTAINING PROTEIN"/>
    <property type="match status" value="1"/>
</dbReference>
<proteinExistence type="inferred from homology"/>
<dbReference type="PIRSF" id="PIRSF000097">
    <property type="entry name" value="AKR"/>
    <property type="match status" value="1"/>
</dbReference>
<dbReference type="PROSITE" id="PS00798">
    <property type="entry name" value="ALDOKETO_REDUCTASE_1"/>
    <property type="match status" value="1"/>
</dbReference>
<gene>
    <name evidence="5" type="ORF">QOZ92_001484</name>
</gene>
<organism evidence="5 6">
    <name type="scientific">Paraclostridium ghonii</name>
    <dbReference type="NCBI Taxonomy" id="29358"/>
    <lineage>
        <taxon>Bacteria</taxon>
        <taxon>Bacillati</taxon>
        <taxon>Bacillota</taxon>
        <taxon>Clostridia</taxon>
        <taxon>Peptostreptococcales</taxon>
        <taxon>Peptostreptococcaceae</taxon>
        <taxon>Paraclostridium</taxon>
    </lineage>
</organism>
<protein>
    <submittedName>
        <fullName evidence="5">Diketogulonate reductase-like aldo/keto reductase</fullName>
    </submittedName>
</protein>
<evidence type="ECO:0000256" key="1">
    <source>
        <dbReference type="ARBA" id="ARBA00007905"/>
    </source>
</evidence>
<dbReference type="SUPFAM" id="SSF51430">
    <property type="entry name" value="NAD(P)-linked oxidoreductase"/>
    <property type="match status" value="1"/>
</dbReference>
<accession>A0ABU0MZU1</accession>
<dbReference type="InterPro" id="IPR036812">
    <property type="entry name" value="NAD(P)_OxRdtase_dom_sf"/>
</dbReference>
<dbReference type="Pfam" id="PF00248">
    <property type="entry name" value="Aldo_ket_red"/>
    <property type="match status" value="1"/>
</dbReference>
<dbReference type="PRINTS" id="PR00069">
    <property type="entry name" value="ALDKETRDTASE"/>
</dbReference>
<dbReference type="InterPro" id="IPR023210">
    <property type="entry name" value="NADP_OxRdtase_dom"/>
</dbReference>
<dbReference type="InterPro" id="IPR020471">
    <property type="entry name" value="AKR"/>
</dbReference>
<dbReference type="PANTHER" id="PTHR43827">
    <property type="entry name" value="2,5-DIKETO-D-GLUCONIC ACID REDUCTASE"/>
    <property type="match status" value="1"/>
</dbReference>
<evidence type="ECO:0000313" key="6">
    <source>
        <dbReference type="Proteomes" id="UP001232584"/>
    </source>
</evidence>
<dbReference type="PROSITE" id="PS00062">
    <property type="entry name" value="ALDOKETO_REDUCTASE_2"/>
    <property type="match status" value="1"/>
</dbReference>
<evidence type="ECO:0000256" key="2">
    <source>
        <dbReference type="ARBA" id="ARBA00022857"/>
    </source>
</evidence>